<evidence type="ECO:0000313" key="3">
    <source>
        <dbReference type="EMBL" id="KAK8592876.1"/>
    </source>
</evidence>
<reference evidence="3 4" key="1">
    <citation type="journal article" date="2024" name="G3 (Bethesda)">
        <title>Genome assembly of Hibiscus sabdariffa L. provides insights into metabolisms of medicinal natural products.</title>
        <authorList>
            <person name="Kim T."/>
        </authorList>
    </citation>
    <scope>NUCLEOTIDE SEQUENCE [LARGE SCALE GENOMIC DNA]</scope>
    <source>
        <strain evidence="3">TK-2024</strain>
        <tissue evidence="3">Old leaves</tissue>
    </source>
</reference>
<sequence>MDLLEKLSSPPECMINSEIVAVLAVMRRNVRWDVHYVADDDQLELIHEDFAQSKTGSSYQQHEVAMEALVDLCRQPMFVTEIYANFDCDITCSNVFEDIAYTLSKSAFPVNGPLSAMHILALI</sequence>
<proteinExistence type="predicted"/>
<gene>
    <name evidence="3" type="ORF">V6N12_044969</name>
</gene>
<accession>A0ABR2G1G5</accession>
<dbReference type="InterPro" id="IPR032691">
    <property type="entry name" value="Mon2/Sec7/BIG1-like_HUS"/>
</dbReference>
<evidence type="ECO:0000313" key="4">
    <source>
        <dbReference type="Proteomes" id="UP001472677"/>
    </source>
</evidence>
<name>A0ABR2G1G5_9ROSI</name>
<evidence type="ECO:0000256" key="1">
    <source>
        <dbReference type="ARBA" id="ARBA00022658"/>
    </source>
</evidence>
<keyword evidence="1" id="KW-0344">Guanine-nucleotide releasing factor</keyword>
<comment type="caution">
    <text evidence="3">The sequence shown here is derived from an EMBL/GenBank/DDBJ whole genome shotgun (WGS) entry which is preliminary data.</text>
</comment>
<dbReference type="Proteomes" id="UP001472677">
    <property type="component" value="Unassembled WGS sequence"/>
</dbReference>
<evidence type="ECO:0000259" key="2">
    <source>
        <dbReference type="Pfam" id="PF12783"/>
    </source>
</evidence>
<feature type="domain" description="Mon2/Sec7/BIG1-like HUS" evidence="2">
    <location>
        <begin position="52"/>
        <end position="95"/>
    </location>
</feature>
<organism evidence="3 4">
    <name type="scientific">Hibiscus sabdariffa</name>
    <name type="common">roselle</name>
    <dbReference type="NCBI Taxonomy" id="183260"/>
    <lineage>
        <taxon>Eukaryota</taxon>
        <taxon>Viridiplantae</taxon>
        <taxon>Streptophyta</taxon>
        <taxon>Embryophyta</taxon>
        <taxon>Tracheophyta</taxon>
        <taxon>Spermatophyta</taxon>
        <taxon>Magnoliopsida</taxon>
        <taxon>eudicotyledons</taxon>
        <taxon>Gunneridae</taxon>
        <taxon>Pentapetalae</taxon>
        <taxon>rosids</taxon>
        <taxon>malvids</taxon>
        <taxon>Malvales</taxon>
        <taxon>Malvaceae</taxon>
        <taxon>Malvoideae</taxon>
        <taxon>Hibiscus</taxon>
    </lineage>
</organism>
<dbReference type="Pfam" id="PF12783">
    <property type="entry name" value="Sec7-like_HUS"/>
    <property type="match status" value="1"/>
</dbReference>
<dbReference type="PANTHER" id="PTHR10663:SF353">
    <property type="entry name" value="ARF GUANINE-NUCLEOTIDE EXCHANGE FACTOR GNL1"/>
    <property type="match status" value="1"/>
</dbReference>
<dbReference type="EMBL" id="JBBPBM010000003">
    <property type="protein sequence ID" value="KAK8592876.1"/>
    <property type="molecule type" value="Genomic_DNA"/>
</dbReference>
<keyword evidence="4" id="KW-1185">Reference proteome</keyword>
<dbReference type="PANTHER" id="PTHR10663">
    <property type="entry name" value="GUANYL-NUCLEOTIDE EXCHANGE FACTOR"/>
    <property type="match status" value="1"/>
</dbReference>
<protein>
    <recommendedName>
        <fullName evidence="2">Mon2/Sec7/BIG1-like HUS domain-containing protein</fullName>
    </recommendedName>
</protein>